<evidence type="ECO:0000313" key="6">
    <source>
        <dbReference type="EMBL" id="KAL0576486.1"/>
    </source>
</evidence>
<dbReference type="Pfam" id="PF00076">
    <property type="entry name" value="RRM_1"/>
    <property type="match status" value="1"/>
</dbReference>
<feature type="region of interest" description="Disordered" evidence="4">
    <location>
        <begin position="115"/>
        <end position="143"/>
    </location>
</feature>
<organism evidence="6 7">
    <name type="scientific">Marasmius crinis-equi</name>
    <dbReference type="NCBI Taxonomy" id="585013"/>
    <lineage>
        <taxon>Eukaryota</taxon>
        <taxon>Fungi</taxon>
        <taxon>Dikarya</taxon>
        <taxon>Basidiomycota</taxon>
        <taxon>Agaricomycotina</taxon>
        <taxon>Agaricomycetes</taxon>
        <taxon>Agaricomycetidae</taxon>
        <taxon>Agaricales</taxon>
        <taxon>Marasmiineae</taxon>
        <taxon>Marasmiaceae</taxon>
        <taxon>Marasmius</taxon>
    </lineage>
</organism>
<evidence type="ECO:0000256" key="2">
    <source>
        <dbReference type="ARBA" id="ARBA00030780"/>
    </source>
</evidence>
<dbReference type="InterPro" id="IPR039157">
    <property type="entry name" value="RBM18_RRM"/>
</dbReference>
<dbReference type="SMART" id="SM00361">
    <property type="entry name" value="RRM_1"/>
    <property type="match status" value="1"/>
</dbReference>
<dbReference type="InterPro" id="IPR003954">
    <property type="entry name" value="RRM_euk-type"/>
</dbReference>
<reference evidence="6 7" key="1">
    <citation type="submission" date="2024-02" db="EMBL/GenBank/DDBJ databases">
        <title>A draft genome for the cacao thread blight pathogen Marasmius crinis-equi.</title>
        <authorList>
            <person name="Cohen S.P."/>
            <person name="Baruah I.K."/>
            <person name="Amoako-Attah I."/>
            <person name="Bukari Y."/>
            <person name="Meinhardt L.W."/>
            <person name="Bailey B.A."/>
        </authorList>
    </citation>
    <scope>NUCLEOTIDE SEQUENCE [LARGE SCALE GENOMIC DNA]</scope>
    <source>
        <strain evidence="6 7">GH-76</strain>
    </source>
</reference>
<evidence type="ECO:0000259" key="5">
    <source>
        <dbReference type="PROSITE" id="PS50102"/>
    </source>
</evidence>
<dbReference type="CDD" id="cd12355">
    <property type="entry name" value="RRM_RBM18"/>
    <property type="match status" value="1"/>
</dbReference>
<dbReference type="InterPro" id="IPR035979">
    <property type="entry name" value="RBD_domain_sf"/>
</dbReference>
<evidence type="ECO:0000256" key="3">
    <source>
        <dbReference type="PROSITE-ProRule" id="PRU00176"/>
    </source>
</evidence>
<comment type="caution">
    <text evidence="6">The sequence shown here is derived from an EMBL/GenBank/DDBJ whole genome shotgun (WGS) entry which is preliminary data.</text>
</comment>
<dbReference type="SMART" id="SM00360">
    <property type="entry name" value="RRM"/>
    <property type="match status" value="1"/>
</dbReference>
<sequence>MNTDPDNLISYPKPDSTHEILQLPSNTTPSSSRQVLNDRLYVGNLHPTVDEYSLLQLFSKYGKITKLDFLFHKSGPLKGKPRGYAFIEYGNKDDAQRALASAHDKLFRGRKLVVTHAQQAPSDTSSSSSRLRKSVMDSGRPTTLSLLKSGVTASHSKHHDPTSNKIAMMEAKLRQLEASKEVASESTTSSLPTHPSLPSKPPPTDPSAQPPRNPSNSKPPNTLPSHPEPSGLRLAVPMKSATVTKPKSSGLLGVKIIKKKDKITEASS</sequence>
<dbReference type="Proteomes" id="UP001465976">
    <property type="component" value="Unassembled WGS sequence"/>
</dbReference>
<feature type="domain" description="RRM" evidence="5">
    <location>
        <begin position="38"/>
        <end position="119"/>
    </location>
</feature>
<evidence type="ECO:0000256" key="1">
    <source>
        <dbReference type="ARBA" id="ARBA00021141"/>
    </source>
</evidence>
<dbReference type="InterPro" id="IPR050441">
    <property type="entry name" value="RBM"/>
</dbReference>
<feature type="compositionally biased region" description="Pro residues" evidence="4">
    <location>
        <begin position="198"/>
        <end position="213"/>
    </location>
</feature>
<feature type="compositionally biased region" description="Low complexity" evidence="4">
    <location>
        <begin position="184"/>
        <end position="197"/>
    </location>
</feature>
<name>A0ABR3FM76_9AGAR</name>
<evidence type="ECO:0000313" key="7">
    <source>
        <dbReference type="Proteomes" id="UP001465976"/>
    </source>
</evidence>
<dbReference type="SUPFAM" id="SSF54928">
    <property type="entry name" value="RNA-binding domain, RBD"/>
    <property type="match status" value="1"/>
</dbReference>
<dbReference type="InterPro" id="IPR000504">
    <property type="entry name" value="RRM_dom"/>
</dbReference>
<gene>
    <name evidence="6" type="ORF">V5O48_005497</name>
</gene>
<protein>
    <recommendedName>
        <fullName evidence="1">Probable RNA-binding protein 18</fullName>
    </recommendedName>
    <alternativeName>
        <fullName evidence="2">RNA-binding motif protein 18</fullName>
    </alternativeName>
</protein>
<dbReference type="PROSITE" id="PS50102">
    <property type="entry name" value="RRM"/>
    <property type="match status" value="1"/>
</dbReference>
<accession>A0ABR3FM76</accession>
<dbReference type="PANTHER" id="PTHR48034">
    <property type="entry name" value="TRANSFORMER-2 SEX-DETERMINING PROTEIN-RELATED"/>
    <property type="match status" value="1"/>
</dbReference>
<evidence type="ECO:0000256" key="4">
    <source>
        <dbReference type="SAM" id="MobiDB-lite"/>
    </source>
</evidence>
<dbReference type="Gene3D" id="3.30.70.330">
    <property type="match status" value="1"/>
</dbReference>
<keyword evidence="7" id="KW-1185">Reference proteome</keyword>
<dbReference type="EMBL" id="JBAHYK010000220">
    <property type="protein sequence ID" value="KAL0576486.1"/>
    <property type="molecule type" value="Genomic_DNA"/>
</dbReference>
<feature type="region of interest" description="Disordered" evidence="4">
    <location>
        <begin position="176"/>
        <end position="251"/>
    </location>
</feature>
<keyword evidence="3" id="KW-0694">RNA-binding</keyword>
<proteinExistence type="predicted"/>
<dbReference type="InterPro" id="IPR012677">
    <property type="entry name" value="Nucleotide-bd_a/b_plait_sf"/>
</dbReference>